<evidence type="ECO:0000313" key="2">
    <source>
        <dbReference type="EMBL" id="GGR16643.1"/>
    </source>
</evidence>
<comment type="caution">
    <text evidence="2">The sequence shown here is derived from an EMBL/GenBank/DDBJ whole genome shotgun (WGS) entry which is preliminary data.</text>
</comment>
<proteinExistence type="predicted"/>
<protein>
    <submittedName>
        <fullName evidence="2">HNH endonuclease</fullName>
    </submittedName>
</protein>
<dbReference type="CDD" id="cd00085">
    <property type="entry name" value="HNHc"/>
    <property type="match status" value="1"/>
</dbReference>
<evidence type="ECO:0000313" key="3">
    <source>
        <dbReference type="Proteomes" id="UP000610303"/>
    </source>
</evidence>
<dbReference type="PANTHER" id="PTHR33877">
    <property type="entry name" value="SLL1193 PROTEIN"/>
    <property type="match status" value="1"/>
</dbReference>
<dbReference type="InterPro" id="IPR003615">
    <property type="entry name" value="HNH_nuc"/>
</dbReference>
<evidence type="ECO:0000259" key="1">
    <source>
        <dbReference type="SMART" id="SM00507"/>
    </source>
</evidence>
<reference evidence="2" key="2">
    <citation type="submission" date="2020-09" db="EMBL/GenBank/DDBJ databases">
        <authorList>
            <person name="Sun Q."/>
            <person name="Ohkuma M."/>
        </authorList>
    </citation>
    <scope>NUCLEOTIDE SEQUENCE</scope>
    <source>
        <strain evidence="2">JCM 3346</strain>
    </source>
</reference>
<dbReference type="SMART" id="SM00507">
    <property type="entry name" value="HNHc"/>
    <property type="match status" value="1"/>
</dbReference>
<dbReference type="Proteomes" id="UP000610303">
    <property type="component" value="Unassembled WGS sequence"/>
</dbReference>
<dbReference type="GO" id="GO:0008270">
    <property type="term" value="F:zinc ion binding"/>
    <property type="evidence" value="ECO:0007669"/>
    <property type="project" value="InterPro"/>
</dbReference>
<reference evidence="2" key="1">
    <citation type="journal article" date="2014" name="Int. J. Syst. Evol. Microbiol.">
        <title>Complete genome sequence of Corynebacterium casei LMG S-19264T (=DSM 44701T), isolated from a smear-ripened cheese.</title>
        <authorList>
            <consortium name="US DOE Joint Genome Institute (JGI-PGF)"/>
            <person name="Walter F."/>
            <person name="Albersmeier A."/>
            <person name="Kalinowski J."/>
            <person name="Ruckert C."/>
        </authorList>
    </citation>
    <scope>NUCLEOTIDE SEQUENCE</scope>
    <source>
        <strain evidence="2">JCM 3346</strain>
    </source>
</reference>
<keyword evidence="2" id="KW-0255">Endonuclease</keyword>
<dbReference type="PANTHER" id="PTHR33877:SF2">
    <property type="entry name" value="OS07G0170200 PROTEIN"/>
    <property type="match status" value="1"/>
</dbReference>
<keyword evidence="3" id="KW-1185">Reference proteome</keyword>
<organism evidence="2 3">
    <name type="scientific">Agromyces mediolanus</name>
    <name type="common">Corynebacterium mediolanum</name>
    <dbReference type="NCBI Taxonomy" id="41986"/>
    <lineage>
        <taxon>Bacteria</taxon>
        <taxon>Bacillati</taxon>
        <taxon>Actinomycetota</taxon>
        <taxon>Actinomycetes</taxon>
        <taxon>Micrococcales</taxon>
        <taxon>Microbacteriaceae</taxon>
        <taxon>Agromyces</taxon>
    </lineage>
</organism>
<keyword evidence="2" id="KW-0540">Nuclease</keyword>
<dbReference type="InterPro" id="IPR052892">
    <property type="entry name" value="NA-targeting_endonuclease"/>
</dbReference>
<dbReference type="EMBL" id="BMRJ01000001">
    <property type="protein sequence ID" value="GGR16643.1"/>
    <property type="molecule type" value="Genomic_DNA"/>
</dbReference>
<dbReference type="Gene3D" id="1.10.30.50">
    <property type="match status" value="1"/>
</dbReference>
<accession>A0A918F8V3</accession>
<name>A0A918F8V3_AGRME</name>
<sequence>MSHTLVLNASYEPLAVVSTRRAILLLLGGKASTVTETTAKVRSATLSLNAPSVVLLNHFVRVPRRTVPLTRKSALARYGHVCAYCGRYGDTLDHVVPRSRGGAHDWRNVLIACFRCNNRKADFLLSELGWTLPFELKPPDPAAVDVIAGRSQPGWDEYTRPWNTERIPIAG</sequence>
<dbReference type="Pfam" id="PF01844">
    <property type="entry name" value="HNH"/>
    <property type="match status" value="1"/>
</dbReference>
<gene>
    <name evidence="2" type="ORF">GCM10010196_06730</name>
</gene>
<dbReference type="GO" id="GO:0004519">
    <property type="term" value="F:endonuclease activity"/>
    <property type="evidence" value="ECO:0007669"/>
    <property type="project" value="UniProtKB-KW"/>
</dbReference>
<dbReference type="GO" id="GO:0003676">
    <property type="term" value="F:nucleic acid binding"/>
    <property type="evidence" value="ECO:0007669"/>
    <property type="project" value="InterPro"/>
</dbReference>
<keyword evidence="2" id="KW-0378">Hydrolase</keyword>
<dbReference type="RefSeq" id="WP_189083872.1">
    <property type="nucleotide sequence ID" value="NZ_BMRJ01000001.1"/>
</dbReference>
<dbReference type="AlphaFoldDB" id="A0A918F8V3"/>
<feature type="domain" description="HNH nuclease" evidence="1">
    <location>
        <begin position="69"/>
        <end position="118"/>
    </location>
</feature>
<dbReference type="InterPro" id="IPR002711">
    <property type="entry name" value="HNH"/>
</dbReference>